<feature type="domain" description="GST C-terminal" evidence="2">
    <location>
        <begin position="85"/>
        <end position="196"/>
    </location>
</feature>
<dbReference type="Proteomes" id="UP000254343">
    <property type="component" value="Unassembled WGS sequence"/>
</dbReference>
<dbReference type="Gene3D" id="3.40.30.10">
    <property type="entry name" value="Glutaredoxin"/>
    <property type="match status" value="1"/>
</dbReference>
<dbReference type="EMBL" id="UIGB01000001">
    <property type="protein sequence ID" value="SUU82881.1"/>
    <property type="molecule type" value="Genomic_DNA"/>
</dbReference>
<dbReference type="OrthoDB" id="5740960at2"/>
<protein>
    <submittedName>
        <fullName evidence="3">Glutathione S-transferase GstB</fullName>
        <ecNumber evidence="3">2.5.1.18</ecNumber>
    </submittedName>
</protein>
<feature type="domain" description="GST N-terminal" evidence="1">
    <location>
        <begin position="1"/>
        <end position="79"/>
    </location>
</feature>
<dbReference type="RefSeq" id="WP_002717665.1">
    <property type="nucleotide sequence ID" value="NZ_UFSI01000001.1"/>
</dbReference>
<dbReference type="PROSITE" id="PS50405">
    <property type="entry name" value="GST_CTER"/>
    <property type="match status" value="1"/>
</dbReference>
<dbReference type="InterPro" id="IPR036249">
    <property type="entry name" value="Thioredoxin-like_sf"/>
</dbReference>
<dbReference type="SFLD" id="SFLDG01150">
    <property type="entry name" value="Main.1:_Beta-like"/>
    <property type="match status" value="1"/>
</dbReference>
<evidence type="ECO:0000313" key="4">
    <source>
        <dbReference type="Proteomes" id="UP000254343"/>
    </source>
</evidence>
<dbReference type="EC" id="2.5.1.18" evidence="3"/>
<dbReference type="Gene3D" id="1.20.1050.10">
    <property type="match status" value="1"/>
</dbReference>
<proteinExistence type="predicted"/>
<gene>
    <name evidence="3" type="primary">gstB_1</name>
    <name evidence="3" type="ORF">NCTC12722_00038</name>
</gene>
<dbReference type="SUPFAM" id="SSF47616">
    <property type="entry name" value="GST C-terminal domain-like"/>
    <property type="match status" value="1"/>
</dbReference>
<organism evidence="3 4">
    <name type="scientific">Afipia felis</name>
    <name type="common">Cat scratch disease bacillus</name>
    <dbReference type="NCBI Taxonomy" id="1035"/>
    <lineage>
        <taxon>Bacteria</taxon>
        <taxon>Pseudomonadati</taxon>
        <taxon>Pseudomonadota</taxon>
        <taxon>Alphaproteobacteria</taxon>
        <taxon>Hyphomicrobiales</taxon>
        <taxon>Nitrobacteraceae</taxon>
        <taxon>Afipia</taxon>
    </lineage>
</organism>
<dbReference type="InterPro" id="IPR010987">
    <property type="entry name" value="Glutathione-S-Trfase_C-like"/>
</dbReference>
<accession>A0A380W1Q4</accession>
<dbReference type="SUPFAM" id="SSF52833">
    <property type="entry name" value="Thioredoxin-like"/>
    <property type="match status" value="1"/>
</dbReference>
<evidence type="ECO:0000259" key="2">
    <source>
        <dbReference type="PROSITE" id="PS50405"/>
    </source>
</evidence>
<sequence>MKLYWSPRSRSFTTLWLMEETGEPYERVLTDISAGANKTPEYLAINPMGKVPALADGDAVMAESAAICTYVADRYPQAKLAPPLSDPRRAKYLQWMFFAPSCIEPAILQAYLKLDIPTVSAAWGSTTQTFDVLDQTLAKGPWLLGPDFTAADVVIGAGMNFAIRMFKMIPTRPNFDRYLDACAARPAFQTAAKLTA</sequence>
<dbReference type="PROSITE" id="PS50404">
    <property type="entry name" value="GST_NTER"/>
    <property type="match status" value="1"/>
</dbReference>
<evidence type="ECO:0000313" key="3">
    <source>
        <dbReference type="EMBL" id="SUU82881.1"/>
    </source>
</evidence>
<evidence type="ECO:0000259" key="1">
    <source>
        <dbReference type="PROSITE" id="PS50404"/>
    </source>
</evidence>
<dbReference type="SFLD" id="SFLDG00358">
    <property type="entry name" value="Main_(cytGST)"/>
    <property type="match status" value="1"/>
</dbReference>
<dbReference type="InterPro" id="IPR036282">
    <property type="entry name" value="Glutathione-S-Trfase_C_sf"/>
</dbReference>
<reference evidence="3 4" key="1">
    <citation type="submission" date="2018-06" db="EMBL/GenBank/DDBJ databases">
        <authorList>
            <consortium name="Pathogen Informatics"/>
            <person name="Doyle S."/>
        </authorList>
    </citation>
    <scope>NUCLEOTIDE SEQUENCE [LARGE SCALE GENOMIC DNA]</scope>
    <source>
        <strain evidence="3 4">NCTC12722</strain>
    </source>
</reference>
<keyword evidence="3" id="KW-0808">Transferase</keyword>
<dbReference type="InterPro" id="IPR040079">
    <property type="entry name" value="Glutathione_S-Trfase"/>
</dbReference>
<dbReference type="GO" id="GO:0004364">
    <property type="term" value="F:glutathione transferase activity"/>
    <property type="evidence" value="ECO:0007669"/>
    <property type="project" value="UniProtKB-EC"/>
</dbReference>
<dbReference type="Pfam" id="PF02798">
    <property type="entry name" value="GST_N"/>
    <property type="match status" value="1"/>
</dbReference>
<dbReference type="SFLD" id="SFLDS00019">
    <property type="entry name" value="Glutathione_Transferase_(cytos"/>
    <property type="match status" value="1"/>
</dbReference>
<name>A0A380W1Q4_AFIFE</name>
<dbReference type="CDD" id="cd03207">
    <property type="entry name" value="GST_C_8"/>
    <property type="match status" value="1"/>
</dbReference>
<dbReference type="PANTHER" id="PTHR44051:SF8">
    <property type="entry name" value="GLUTATHIONE S-TRANSFERASE GSTA"/>
    <property type="match status" value="1"/>
</dbReference>
<dbReference type="PANTHER" id="PTHR44051">
    <property type="entry name" value="GLUTATHIONE S-TRANSFERASE-RELATED"/>
    <property type="match status" value="1"/>
</dbReference>
<dbReference type="CDD" id="cd03046">
    <property type="entry name" value="GST_N_GTT1_like"/>
    <property type="match status" value="1"/>
</dbReference>
<dbReference type="AlphaFoldDB" id="A0A380W1Q4"/>
<dbReference type="InterPro" id="IPR004045">
    <property type="entry name" value="Glutathione_S-Trfase_N"/>
</dbReference>